<gene>
    <name evidence="5" type="ORF">BJ963_003285</name>
</gene>
<dbReference type="Pfam" id="PF22725">
    <property type="entry name" value="GFO_IDH_MocA_C3"/>
    <property type="match status" value="1"/>
</dbReference>
<evidence type="ECO:0000259" key="4">
    <source>
        <dbReference type="Pfam" id="PF22725"/>
    </source>
</evidence>
<keyword evidence="6" id="KW-1185">Reference proteome</keyword>
<organism evidence="5 6">
    <name type="scientific">Leifsonia soli</name>
    <dbReference type="NCBI Taxonomy" id="582665"/>
    <lineage>
        <taxon>Bacteria</taxon>
        <taxon>Bacillati</taxon>
        <taxon>Actinomycetota</taxon>
        <taxon>Actinomycetes</taxon>
        <taxon>Micrococcales</taxon>
        <taxon>Microbacteriaceae</taxon>
        <taxon>Leifsonia</taxon>
    </lineage>
</organism>
<accession>A0A852T2A1</accession>
<dbReference type="InterPro" id="IPR036291">
    <property type="entry name" value="NAD(P)-bd_dom_sf"/>
</dbReference>
<dbReference type="Pfam" id="PF01408">
    <property type="entry name" value="GFO_IDH_MocA"/>
    <property type="match status" value="1"/>
</dbReference>
<dbReference type="Gene3D" id="3.40.50.720">
    <property type="entry name" value="NAD(P)-binding Rossmann-like Domain"/>
    <property type="match status" value="1"/>
</dbReference>
<name>A0A852T2A1_9MICO</name>
<keyword evidence="2" id="KW-0520">NAD</keyword>
<evidence type="ECO:0000256" key="1">
    <source>
        <dbReference type="ARBA" id="ARBA00023002"/>
    </source>
</evidence>
<dbReference type="InterPro" id="IPR000683">
    <property type="entry name" value="Gfo/Idh/MocA-like_OxRdtase_N"/>
</dbReference>
<dbReference type="Proteomes" id="UP000589620">
    <property type="component" value="Unassembled WGS sequence"/>
</dbReference>
<dbReference type="EMBL" id="JACCBJ010000001">
    <property type="protein sequence ID" value="NYD75766.1"/>
    <property type="molecule type" value="Genomic_DNA"/>
</dbReference>
<comment type="caution">
    <text evidence="5">The sequence shown here is derived from an EMBL/GenBank/DDBJ whole genome shotgun (WGS) entry which is preliminary data.</text>
</comment>
<evidence type="ECO:0000313" key="5">
    <source>
        <dbReference type="EMBL" id="NYD75766.1"/>
    </source>
</evidence>
<reference evidence="5 6" key="1">
    <citation type="submission" date="2020-07" db="EMBL/GenBank/DDBJ databases">
        <title>Sequencing the genomes of 1000 actinobacteria strains.</title>
        <authorList>
            <person name="Klenk H.-P."/>
        </authorList>
    </citation>
    <scope>NUCLEOTIDE SEQUENCE [LARGE SCALE GENOMIC DNA]</scope>
    <source>
        <strain evidence="5 6">DSM 23871</strain>
    </source>
</reference>
<protein>
    <submittedName>
        <fullName evidence="5">Putative dehydrogenase</fullName>
    </submittedName>
</protein>
<dbReference type="InterPro" id="IPR050463">
    <property type="entry name" value="Gfo/Idh/MocA_oxidrdct_glycsds"/>
</dbReference>
<dbReference type="SUPFAM" id="SSF55347">
    <property type="entry name" value="Glyceraldehyde-3-phosphate dehydrogenase-like, C-terminal domain"/>
    <property type="match status" value="1"/>
</dbReference>
<sequence>MSAVEPGPVRVAVIGAGQMANLVHYPSLTSLPDAEIVGICDLSSERLRETGERWGIAALFTDWSAMLDETRPEAVYVIGPPELMFGIWCACLVRGLDLFVEKPLGLTVHQARTLARLAAENGCITQVGFQRRSSPLLERMVGRIHERGPVIQAVCRFYKNDPTPMVSARDRMMDDGVHVIDTLRHLCGGEVVAVTDVTRRVVVDDINVIAATIEFDTGAIGIMIANWVSGRRTFAVEVHGPGIMAEADLEVGGAIWDADGREELDAADVAGASDLHVRGGFRAKSAEFIASVRTRRLPSSHFGDALKTMTVAENILAHDLLRGAEERNV</sequence>
<dbReference type="InterPro" id="IPR055170">
    <property type="entry name" value="GFO_IDH_MocA-like_dom"/>
</dbReference>
<proteinExistence type="predicted"/>
<keyword evidence="1" id="KW-0560">Oxidoreductase</keyword>
<dbReference type="SUPFAM" id="SSF51735">
    <property type="entry name" value="NAD(P)-binding Rossmann-fold domains"/>
    <property type="match status" value="1"/>
</dbReference>
<dbReference type="PANTHER" id="PTHR43818">
    <property type="entry name" value="BCDNA.GH03377"/>
    <property type="match status" value="1"/>
</dbReference>
<dbReference type="GO" id="GO:0000166">
    <property type="term" value="F:nucleotide binding"/>
    <property type="evidence" value="ECO:0007669"/>
    <property type="project" value="InterPro"/>
</dbReference>
<feature type="domain" description="GFO/IDH/MocA-like oxidoreductase" evidence="4">
    <location>
        <begin position="172"/>
        <end position="240"/>
    </location>
</feature>
<evidence type="ECO:0000313" key="6">
    <source>
        <dbReference type="Proteomes" id="UP000589620"/>
    </source>
</evidence>
<evidence type="ECO:0000256" key="2">
    <source>
        <dbReference type="ARBA" id="ARBA00023027"/>
    </source>
</evidence>
<dbReference type="Gene3D" id="3.30.360.10">
    <property type="entry name" value="Dihydrodipicolinate Reductase, domain 2"/>
    <property type="match status" value="1"/>
</dbReference>
<evidence type="ECO:0000259" key="3">
    <source>
        <dbReference type="Pfam" id="PF01408"/>
    </source>
</evidence>
<dbReference type="AlphaFoldDB" id="A0A852T2A1"/>
<dbReference type="RefSeq" id="WP_179457584.1">
    <property type="nucleotide sequence ID" value="NZ_BAAAPX010000001.1"/>
</dbReference>
<dbReference type="GO" id="GO:0016491">
    <property type="term" value="F:oxidoreductase activity"/>
    <property type="evidence" value="ECO:0007669"/>
    <property type="project" value="UniProtKB-KW"/>
</dbReference>
<dbReference type="PANTHER" id="PTHR43818:SF11">
    <property type="entry name" value="BCDNA.GH03377"/>
    <property type="match status" value="1"/>
</dbReference>
<feature type="domain" description="Gfo/Idh/MocA-like oxidoreductase N-terminal" evidence="3">
    <location>
        <begin position="9"/>
        <end position="129"/>
    </location>
</feature>